<gene>
    <name evidence="10" type="ORF">IAB98_07565</name>
</gene>
<evidence type="ECO:0000256" key="1">
    <source>
        <dbReference type="ARBA" id="ARBA00004141"/>
    </source>
</evidence>
<comment type="similarity">
    <text evidence="2">Belongs to the V-ATPase 116 kDa subunit family.</text>
</comment>
<feature type="transmembrane region" description="Helical" evidence="9">
    <location>
        <begin position="561"/>
        <end position="581"/>
    </location>
</feature>
<name>A0A9D1EK21_9FIRM</name>
<evidence type="ECO:0000256" key="6">
    <source>
        <dbReference type="ARBA" id="ARBA00023065"/>
    </source>
</evidence>
<evidence type="ECO:0000256" key="7">
    <source>
        <dbReference type="ARBA" id="ARBA00023136"/>
    </source>
</evidence>
<keyword evidence="3" id="KW-0813">Transport</keyword>
<reference evidence="10" key="1">
    <citation type="submission" date="2020-10" db="EMBL/GenBank/DDBJ databases">
        <authorList>
            <person name="Gilroy R."/>
        </authorList>
    </citation>
    <scope>NUCLEOTIDE SEQUENCE</scope>
    <source>
        <strain evidence="10">ChiSxjej1B13-7041</strain>
    </source>
</reference>
<evidence type="ECO:0000313" key="11">
    <source>
        <dbReference type="Proteomes" id="UP000886841"/>
    </source>
</evidence>
<keyword evidence="5 9" id="KW-1133">Transmembrane helix</keyword>
<feature type="transmembrane region" description="Helical" evidence="9">
    <location>
        <begin position="354"/>
        <end position="379"/>
    </location>
</feature>
<dbReference type="PANTHER" id="PTHR11629:SF63">
    <property type="entry name" value="V-TYPE PROTON ATPASE SUBUNIT A"/>
    <property type="match status" value="1"/>
</dbReference>
<sequence>MIEKMKFLSITGPKADIDRVVDQYLSRYEIHLENALASLQSVQNLSPYIQVNPYRETLNRAEELVNLLQDTTTPPASVSLQEAAQLVESLEGQLSQIHEQRAVLEERRQKLLQRLEEIKPFQGLDFDVDSILDFKFIKFRFGRIPKEYYAKFENYIYANFDTLFCKCLSNEEYIWGVYFCPKSEAIKIDAVYSSMHFERIYLSEQFHGSPESIYRDLTEQIADLDRLLEENKAQAQEPLQNCAARLLGARDRLASHSQNFDVRRLAACTREDRETFYILCGWMSQKDAAAFQREIQEDDSIYCFVEEGLEHHDSEPPVKLKNPKLFKPFEMYVKMYGLPAYNEMDPTIFVGVTYSLIFGAMFGDVGQGLLLLIGGALLYRFKKITLAAIISLAGIFSTFFGFMFGSVFGFEDVLPAYWLRPVTAMTQVPGLGNMNTVFVVAIAFGMFLILITMVLHIINAIRAHDIENILFDQNALCGLVFYGSLTAVVALFITGHHLPAAIVLIVMFVVPLILIMFKEPLTRLVKKKSPVIEGGKVMFFVQSFFELFEVMLSYLSNTLSFVRIGAFAVSHAAMMEVVLMLGGATEGGSINWLIIVLGNLFVCAMEGLIVGIQVLRLEYYEMFSRFYKGSGREFRPFIQKNPKRNKVKEANH</sequence>
<feature type="transmembrane region" description="Helical" evidence="9">
    <location>
        <begin position="386"/>
        <end position="410"/>
    </location>
</feature>
<keyword evidence="7 9" id="KW-0472">Membrane</keyword>
<protein>
    <submittedName>
        <fullName evidence="10">ATPase</fullName>
    </submittedName>
</protein>
<dbReference type="GO" id="GO:0033179">
    <property type="term" value="C:proton-transporting V-type ATPase, V0 domain"/>
    <property type="evidence" value="ECO:0007669"/>
    <property type="project" value="InterPro"/>
</dbReference>
<dbReference type="GO" id="GO:0046961">
    <property type="term" value="F:proton-transporting ATPase activity, rotational mechanism"/>
    <property type="evidence" value="ECO:0007669"/>
    <property type="project" value="InterPro"/>
</dbReference>
<keyword evidence="6" id="KW-0406">Ion transport</keyword>
<organism evidence="10 11">
    <name type="scientific">Candidatus Egerieimonas intestinavium</name>
    <dbReference type="NCBI Taxonomy" id="2840777"/>
    <lineage>
        <taxon>Bacteria</taxon>
        <taxon>Bacillati</taxon>
        <taxon>Bacillota</taxon>
        <taxon>Clostridia</taxon>
        <taxon>Lachnospirales</taxon>
        <taxon>Lachnospiraceae</taxon>
        <taxon>Lachnospiraceae incertae sedis</taxon>
        <taxon>Candidatus Egerieimonas</taxon>
    </lineage>
</organism>
<reference evidence="10" key="2">
    <citation type="journal article" date="2021" name="PeerJ">
        <title>Extensive microbial diversity within the chicken gut microbiome revealed by metagenomics and culture.</title>
        <authorList>
            <person name="Gilroy R."/>
            <person name="Ravi A."/>
            <person name="Getino M."/>
            <person name="Pursley I."/>
            <person name="Horton D.L."/>
            <person name="Alikhan N.F."/>
            <person name="Baker D."/>
            <person name="Gharbi K."/>
            <person name="Hall N."/>
            <person name="Watson M."/>
            <person name="Adriaenssens E.M."/>
            <person name="Foster-Nyarko E."/>
            <person name="Jarju S."/>
            <person name="Secka A."/>
            <person name="Antonio M."/>
            <person name="Oren A."/>
            <person name="Chaudhuri R.R."/>
            <person name="La Ragione R."/>
            <person name="Hildebrand F."/>
            <person name="Pallen M.J."/>
        </authorList>
    </citation>
    <scope>NUCLEOTIDE SEQUENCE</scope>
    <source>
        <strain evidence="10">ChiSxjej1B13-7041</strain>
    </source>
</reference>
<dbReference type="GO" id="GO:0007035">
    <property type="term" value="P:vacuolar acidification"/>
    <property type="evidence" value="ECO:0007669"/>
    <property type="project" value="TreeGrafter"/>
</dbReference>
<feature type="transmembrane region" description="Helical" evidence="9">
    <location>
        <begin position="499"/>
        <end position="517"/>
    </location>
</feature>
<dbReference type="EMBL" id="DVHU01000065">
    <property type="protein sequence ID" value="HIR93256.1"/>
    <property type="molecule type" value="Genomic_DNA"/>
</dbReference>
<feature type="transmembrane region" description="Helical" evidence="9">
    <location>
        <begin position="593"/>
        <end position="615"/>
    </location>
</feature>
<dbReference type="InterPro" id="IPR002490">
    <property type="entry name" value="V-ATPase_116kDa_su"/>
</dbReference>
<feature type="transmembrane region" description="Helical" evidence="9">
    <location>
        <begin position="470"/>
        <end position="493"/>
    </location>
</feature>
<dbReference type="Pfam" id="PF01496">
    <property type="entry name" value="V_ATPase_I"/>
    <property type="match status" value="1"/>
</dbReference>
<keyword evidence="8" id="KW-0175">Coiled coil</keyword>
<evidence type="ECO:0000313" key="10">
    <source>
        <dbReference type="EMBL" id="HIR93256.1"/>
    </source>
</evidence>
<dbReference type="GO" id="GO:0016471">
    <property type="term" value="C:vacuolar proton-transporting V-type ATPase complex"/>
    <property type="evidence" value="ECO:0007669"/>
    <property type="project" value="TreeGrafter"/>
</dbReference>
<keyword evidence="4 9" id="KW-0812">Transmembrane</keyword>
<feature type="coiled-coil region" evidence="8">
    <location>
        <begin position="80"/>
        <end position="114"/>
    </location>
</feature>
<evidence type="ECO:0000256" key="4">
    <source>
        <dbReference type="ARBA" id="ARBA00022692"/>
    </source>
</evidence>
<dbReference type="Proteomes" id="UP000886841">
    <property type="component" value="Unassembled WGS sequence"/>
</dbReference>
<proteinExistence type="inferred from homology"/>
<evidence type="ECO:0000256" key="9">
    <source>
        <dbReference type="SAM" id="Phobius"/>
    </source>
</evidence>
<evidence type="ECO:0000256" key="8">
    <source>
        <dbReference type="SAM" id="Coils"/>
    </source>
</evidence>
<dbReference type="PANTHER" id="PTHR11629">
    <property type="entry name" value="VACUOLAR PROTON ATPASES"/>
    <property type="match status" value="1"/>
</dbReference>
<feature type="transmembrane region" description="Helical" evidence="9">
    <location>
        <begin position="437"/>
        <end position="458"/>
    </location>
</feature>
<dbReference type="AlphaFoldDB" id="A0A9D1EK21"/>
<comment type="caution">
    <text evidence="10">The sequence shown here is derived from an EMBL/GenBank/DDBJ whole genome shotgun (WGS) entry which is preliminary data.</text>
</comment>
<dbReference type="GO" id="GO:0051117">
    <property type="term" value="F:ATPase binding"/>
    <property type="evidence" value="ECO:0007669"/>
    <property type="project" value="TreeGrafter"/>
</dbReference>
<evidence type="ECO:0000256" key="5">
    <source>
        <dbReference type="ARBA" id="ARBA00022989"/>
    </source>
</evidence>
<accession>A0A9D1EK21</accession>
<evidence type="ECO:0000256" key="3">
    <source>
        <dbReference type="ARBA" id="ARBA00022448"/>
    </source>
</evidence>
<evidence type="ECO:0000256" key="2">
    <source>
        <dbReference type="ARBA" id="ARBA00009904"/>
    </source>
</evidence>
<comment type="subcellular location">
    <subcellularLocation>
        <location evidence="1">Membrane</location>
        <topology evidence="1">Multi-pass membrane protein</topology>
    </subcellularLocation>
</comment>